<dbReference type="PROSITE" id="PS51762">
    <property type="entry name" value="GH16_2"/>
    <property type="match status" value="1"/>
</dbReference>
<dbReference type="Pfam" id="PF26113">
    <property type="entry name" value="GH16_XgeA"/>
    <property type="match status" value="1"/>
</dbReference>
<keyword evidence="4" id="KW-1185">Reference proteome</keyword>
<dbReference type="PANTHER" id="PTHR10963">
    <property type="entry name" value="GLYCOSYL HYDROLASE-RELATED"/>
    <property type="match status" value="1"/>
</dbReference>
<dbReference type="Gene3D" id="2.80.10.50">
    <property type="match status" value="2"/>
</dbReference>
<protein>
    <submittedName>
        <fullName evidence="3">Ricin-type beta-trefoil lectin domain protein</fullName>
    </submittedName>
</protein>
<proteinExistence type="inferred from homology"/>
<dbReference type="Pfam" id="PF00652">
    <property type="entry name" value="Ricin_B_lectin"/>
    <property type="match status" value="1"/>
</dbReference>
<organism evidence="3 4">
    <name type="scientific">Streptacidiphilus cavernicola</name>
    <dbReference type="NCBI Taxonomy" id="3342716"/>
    <lineage>
        <taxon>Bacteria</taxon>
        <taxon>Bacillati</taxon>
        <taxon>Actinomycetota</taxon>
        <taxon>Actinomycetes</taxon>
        <taxon>Kitasatosporales</taxon>
        <taxon>Streptomycetaceae</taxon>
        <taxon>Streptacidiphilus</taxon>
    </lineage>
</organism>
<dbReference type="CDD" id="cd23451">
    <property type="entry name" value="beta-trefoil_Ricin_laminarinase"/>
    <property type="match status" value="1"/>
</dbReference>
<dbReference type="SUPFAM" id="SSF50370">
    <property type="entry name" value="Ricin B-like lectins"/>
    <property type="match status" value="1"/>
</dbReference>
<evidence type="ECO:0000313" key="4">
    <source>
        <dbReference type="Proteomes" id="UP001592531"/>
    </source>
</evidence>
<dbReference type="InterPro" id="IPR000757">
    <property type="entry name" value="Beta-glucanase-like"/>
</dbReference>
<dbReference type="Proteomes" id="UP001592531">
    <property type="component" value="Unassembled WGS sequence"/>
</dbReference>
<dbReference type="InterPro" id="IPR050546">
    <property type="entry name" value="Glycosyl_Hydrlase_16"/>
</dbReference>
<dbReference type="InterPro" id="IPR000772">
    <property type="entry name" value="Ricin_B_lectin"/>
</dbReference>
<dbReference type="RefSeq" id="WP_380542579.1">
    <property type="nucleotide sequence ID" value="NZ_JBHFAB010000029.1"/>
</dbReference>
<sequence>MIRTERARRTPRRGLSLFRRGRGRGHRARSTVVLATVGLLAAFVAFPTGASAVTVPGAPSGWSTVFSDGFAGASGSAPSSSNWIYDTGPGSNFGTGEIETMTNSTSNVHLDGNGHLNITAINNGGNWTSGRIQTPSANVGAPAGGKLEVTASIQQPNPGNGLGYWPAFWMLGPGQWPENGEIDIMEDVNALSQVAGTIHCGTYPGGVCNEGNGIGSGLRGCSGCQTGYHTYTMILDRTNTSAESITFYLDGTSYFSVNESQVGTSTWQAAFDHNLSIIFDLAMGGGFPNGVCGCTSPSSSTSSGGTMSVGYVAAYTTTGSGGGGGGGGTGSGSAITGYGGLCLDDRAASTANFNPVQVYTCNGTAAQKWTYVQAGTTLHVLGKCLDINGGGTADGTAVDLYDCNNTAAQVWIHQSNGSYYNPQSNKCLDDTGWSTTPGTQVEIWDCTGGANQQWSLPA</sequence>
<name>A0ABV6W421_9ACTN</name>
<comment type="caution">
    <text evidence="3">The sequence shown here is derived from an EMBL/GenBank/DDBJ whole genome shotgun (WGS) entry which is preliminary data.</text>
</comment>
<reference evidence="3 4" key="1">
    <citation type="submission" date="2024-09" db="EMBL/GenBank/DDBJ databases">
        <authorList>
            <person name="Lee S.D."/>
        </authorList>
    </citation>
    <scope>NUCLEOTIDE SEQUENCE [LARGE SCALE GENOMIC DNA]</scope>
    <source>
        <strain evidence="3 4">N8-3</strain>
    </source>
</reference>
<dbReference type="PROSITE" id="PS50231">
    <property type="entry name" value="RICIN_B_LECTIN"/>
    <property type="match status" value="1"/>
</dbReference>
<dbReference type="SMART" id="SM00458">
    <property type="entry name" value="RICIN"/>
    <property type="match status" value="1"/>
</dbReference>
<dbReference type="SUPFAM" id="SSF49899">
    <property type="entry name" value="Concanavalin A-like lectins/glucanases"/>
    <property type="match status" value="1"/>
</dbReference>
<gene>
    <name evidence="3" type="ORF">ACEZDE_29515</name>
</gene>
<dbReference type="InterPro" id="IPR013320">
    <property type="entry name" value="ConA-like_dom_sf"/>
</dbReference>
<dbReference type="CDD" id="cd02182">
    <property type="entry name" value="GH16_Strep_laminarinase_like"/>
    <property type="match status" value="1"/>
</dbReference>
<dbReference type="Gene3D" id="2.60.120.200">
    <property type="match status" value="1"/>
</dbReference>
<evidence type="ECO:0000313" key="3">
    <source>
        <dbReference type="EMBL" id="MFC1420751.1"/>
    </source>
</evidence>
<accession>A0ABV6W421</accession>
<dbReference type="InterPro" id="IPR035992">
    <property type="entry name" value="Ricin_B-like_lectins"/>
</dbReference>
<feature type="domain" description="GH16" evidence="2">
    <location>
        <begin position="48"/>
        <end position="320"/>
    </location>
</feature>
<dbReference type="EMBL" id="JBHFAB010000029">
    <property type="protein sequence ID" value="MFC1420751.1"/>
    <property type="molecule type" value="Genomic_DNA"/>
</dbReference>
<dbReference type="PANTHER" id="PTHR10963:SF55">
    <property type="entry name" value="GLYCOSIDE HYDROLASE FAMILY 16 PROTEIN"/>
    <property type="match status" value="1"/>
</dbReference>
<evidence type="ECO:0000259" key="2">
    <source>
        <dbReference type="PROSITE" id="PS51762"/>
    </source>
</evidence>
<comment type="similarity">
    <text evidence="1">Belongs to the glycosyl hydrolase 16 family.</text>
</comment>
<evidence type="ECO:0000256" key="1">
    <source>
        <dbReference type="ARBA" id="ARBA00006865"/>
    </source>
</evidence>